<evidence type="ECO:0000313" key="3">
    <source>
        <dbReference type="Proteomes" id="UP000030669"/>
    </source>
</evidence>
<dbReference type="KEGG" id="gtr:GLOTRDRAFT_141311"/>
<evidence type="ECO:0000313" key="2">
    <source>
        <dbReference type="EMBL" id="EPQ50807.1"/>
    </source>
</evidence>
<dbReference type="eggNOG" id="ENOG502S8D9">
    <property type="taxonomic scope" value="Eukaryota"/>
</dbReference>
<dbReference type="InterPro" id="IPR031818">
    <property type="entry name" value="Hri1"/>
</dbReference>
<dbReference type="OMA" id="WASETPF"/>
<dbReference type="RefSeq" id="XP_007870702.1">
    <property type="nucleotide sequence ID" value="XM_007872511.1"/>
</dbReference>
<feature type="region of interest" description="Disordered" evidence="1">
    <location>
        <begin position="73"/>
        <end position="110"/>
    </location>
</feature>
<dbReference type="Proteomes" id="UP000030669">
    <property type="component" value="Unassembled WGS sequence"/>
</dbReference>
<dbReference type="EMBL" id="KB469313">
    <property type="protein sequence ID" value="EPQ50807.1"/>
    <property type="molecule type" value="Genomic_DNA"/>
</dbReference>
<protein>
    <recommendedName>
        <fullName evidence="4">Protein HRI1</fullName>
    </recommendedName>
</protein>
<name>S7PTZ0_GLOTA</name>
<dbReference type="Gene3D" id="2.40.128.320">
    <property type="entry name" value="Protein HRI1, N-terminal domain"/>
    <property type="match status" value="1"/>
</dbReference>
<dbReference type="OrthoDB" id="4045395at2759"/>
<sequence>MSVSTRLSLQFPPRPASENTDTLVLTFHSHYLDLRVLRCPSTSATSPSPLSPPIEWAFAGTLAHPSPARTTWQHAIDSRGPSGVDTGVSTALDNGDTLEEGEMRDPDSDTGEVRAYREVWRRVPVEREARAWCLESEEGEGKVFVGRVGLYFLALGQRGEAFAARRWQLEDGRWREVYRINTGALAVPAPGDVPEEQVREGAVVQVKGRAYVVREAYAV</sequence>
<evidence type="ECO:0008006" key="4">
    <source>
        <dbReference type="Google" id="ProtNLM"/>
    </source>
</evidence>
<feature type="compositionally biased region" description="Basic and acidic residues" evidence="1">
    <location>
        <begin position="101"/>
        <end position="110"/>
    </location>
</feature>
<gene>
    <name evidence="2" type="ORF">GLOTRDRAFT_141311</name>
</gene>
<dbReference type="AlphaFoldDB" id="S7PTZ0"/>
<keyword evidence="3" id="KW-1185">Reference proteome</keyword>
<accession>S7PTZ0</accession>
<dbReference type="HOGENOM" id="CLU_060351_0_1_1"/>
<dbReference type="InterPro" id="IPR043047">
    <property type="entry name" value="Hri1_N_sf"/>
</dbReference>
<dbReference type="GeneID" id="19304744"/>
<organism evidence="2 3">
    <name type="scientific">Gloeophyllum trabeum (strain ATCC 11539 / FP-39264 / Madison 617)</name>
    <name type="common">Brown rot fungus</name>
    <dbReference type="NCBI Taxonomy" id="670483"/>
    <lineage>
        <taxon>Eukaryota</taxon>
        <taxon>Fungi</taxon>
        <taxon>Dikarya</taxon>
        <taxon>Basidiomycota</taxon>
        <taxon>Agaricomycotina</taxon>
        <taxon>Agaricomycetes</taxon>
        <taxon>Gloeophyllales</taxon>
        <taxon>Gloeophyllaceae</taxon>
        <taxon>Gloeophyllum</taxon>
    </lineage>
</organism>
<reference evidence="2 3" key="1">
    <citation type="journal article" date="2012" name="Science">
        <title>The Paleozoic origin of enzymatic lignin decomposition reconstructed from 31 fungal genomes.</title>
        <authorList>
            <person name="Floudas D."/>
            <person name="Binder M."/>
            <person name="Riley R."/>
            <person name="Barry K."/>
            <person name="Blanchette R.A."/>
            <person name="Henrissat B."/>
            <person name="Martinez A.T."/>
            <person name="Otillar R."/>
            <person name="Spatafora J.W."/>
            <person name="Yadav J.S."/>
            <person name="Aerts A."/>
            <person name="Benoit I."/>
            <person name="Boyd A."/>
            <person name="Carlson A."/>
            <person name="Copeland A."/>
            <person name="Coutinho P.M."/>
            <person name="de Vries R.P."/>
            <person name="Ferreira P."/>
            <person name="Findley K."/>
            <person name="Foster B."/>
            <person name="Gaskell J."/>
            <person name="Glotzer D."/>
            <person name="Gorecki P."/>
            <person name="Heitman J."/>
            <person name="Hesse C."/>
            <person name="Hori C."/>
            <person name="Igarashi K."/>
            <person name="Jurgens J.A."/>
            <person name="Kallen N."/>
            <person name="Kersten P."/>
            <person name="Kohler A."/>
            <person name="Kuees U."/>
            <person name="Kumar T.K.A."/>
            <person name="Kuo A."/>
            <person name="LaButti K."/>
            <person name="Larrondo L.F."/>
            <person name="Lindquist E."/>
            <person name="Ling A."/>
            <person name="Lombard V."/>
            <person name="Lucas S."/>
            <person name="Lundell T."/>
            <person name="Martin R."/>
            <person name="McLaughlin D.J."/>
            <person name="Morgenstern I."/>
            <person name="Morin E."/>
            <person name="Murat C."/>
            <person name="Nagy L.G."/>
            <person name="Nolan M."/>
            <person name="Ohm R.A."/>
            <person name="Patyshakuliyeva A."/>
            <person name="Rokas A."/>
            <person name="Ruiz-Duenas F.J."/>
            <person name="Sabat G."/>
            <person name="Salamov A."/>
            <person name="Samejima M."/>
            <person name="Schmutz J."/>
            <person name="Slot J.C."/>
            <person name="St John F."/>
            <person name="Stenlid J."/>
            <person name="Sun H."/>
            <person name="Sun S."/>
            <person name="Syed K."/>
            <person name="Tsang A."/>
            <person name="Wiebenga A."/>
            <person name="Young D."/>
            <person name="Pisabarro A."/>
            <person name="Eastwood D.C."/>
            <person name="Martin F."/>
            <person name="Cullen D."/>
            <person name="Grigoriev I.V."/>
            <person name="Hibbett D.S."/>
        </authorList>
    </citation>
    <scope>NUCLEOTIDE SEQUENCE [LARGE SCALE GENOMIC DNA]</scope>
    <source>
        <strain evidence="2 3">ATCC 11539</strain>
    </source>
</reference>
<proteinExistence type="predicted"/>
<dbReference type="Pfam" id="PF16815">
    <property type="entry name" value="HRI1"/>
    <property type="match status" value="1"/>
</dbReference>
<evidence type="ECO:0000256" key="1">
    <source>
        <dbReference type="SAM" id="MobiDB-lite"/>
    </source>
</evidence>